<comment type="caution">
    <text evidence="2">The sequence shown here is derived from an EMBL/GenBank/DDBJ whole genome shotgun (WGS) entry which is preliminary data.</text>
</comment>
<gene>
    <name evidence="2" type="ORF">TKK_016547</name>
</gene>
<name>A0ABD2W5H1_9HYME</name>
<accession>A0ABD2W5H1</accession>
<reference evidence="2 3" key="1">
    <citation type="journal article" date="2024" name="bioRxiv">
        <title>A reference genome for Trichogramma kaykai: A tiny desert-dwelling parasitoid wasp with competing sex-ratio distorters.</title>
        <authorList>
            <person name="Culotta J."/>
            <person name="Lindsey A.R."/>
        </authorList>
    </citation>
    <scope>NUCLEOTIDE SEQUENCE [LARGE SCALE GENOMIC DNA]</scope>
    <source>
        <strain evidence="2 3">KSX58</strain>
    </source>
</reference>
<keyword evidence="3" id="KW-1185">Reference proteome</keyword>
<organism evidence="2 3">
    <name type="scientific">Trichogramma kaykai</name>
    <dbReference type="NCBI Taxonomy" id="54128"/>
    <lineage>
        <taxon>Eukaryota</taxon>
        <taxon>Metazoa</taxon>
        <taxon>Ecdysozoa</taxon>
        <taxon>Arthropoda</taxon>
        <taxon>Hexapoda</taxon>
        <taxon>Insecta</taxon>
        <taxon>Pterygota</taxon>
        <taxon>Neoptera</taxon>
        <taxon>Endopterygota</taxon>
        <taxon>Hymenoptera</taxon>
        <taxon>Apocrita</taxon>
        <taxon>Proctotrupomorpha</taxon>
        <taxon>Chalcidoidea</taxon>
        <taxon>Trichogrammatidae</taxon>
        <taxon>Trichogramma</taxon>
    </lineage>
</organism>
<evidence type="ECO:0000313" key="2">
    <source>
        <dbReference type="EMBL" id="KAL3388315.1"/>
    </source>
</evidence>
<dbReference type="EMBL" id="JBJJXI010000134">
    <property type="protein sequence ID" value="KAL3388315.1"/>
    <property type="molecule type" value="Genomic_DNA"/>
</dbReference>
<keyword evidence="1" id="KW-0472">Membrane</keyword>
<proteinExistence type="predicted"/>
<protein>
    <submittedName>
        <fullName evidence="2">Uncharacterized protein</fullName>
    </submittedName>
</protein>
<sequence>MTKRASCAPCVNKRHAALLTALVHSDSKQRLALLKNADDSFVRCICECALNVLRGNVPVKNKNRLRKHKSILRKLVTLKAGEKKRWAKKKRIILQTGGAFLPALIAPVLGALIARLIKPGN</sequence>
<feature type="transmembrane region" description="Helical" evidence="1">
    <location>
        <begin position="92"/>
        <end position="117"/>
    </location>
</feature>
<dbReference type="AlphaFoldDB" id="A0ABD2W5H1"/>
<keyword evidence="1" id="KW-0812">Transmembrane</keyword>
<dbReference type="Proteomes" id="UP001627154">
    <property type="component" value="Unassembled WGS sequence"/>
</dbReference>
<keyword evidence="1" id="KW-1133">Transmembrane helix</keyword>
<evidence type="ECO:0000256" key="1">
    <source>
        <dbReference type="SAM" id="Phobius"/>
    </source>
</evidence>
<evidence type="ECO:0000313" key="3">
    <source>
        <dbReference type="Proteomes" id="UP001627154"/>
    </source>
</evidence>